<dbReference type="OrthoDB" id="545882at2759"/>
<feature type="compositionally biased region" description="Low complexity" evidence="2">
    <location>
        <begin position="1006"/>
        <end position="1015"/>
    </location>
</feature>
<dbReference type="EMBL" id="JAEHOE010000008">
    <property type="protein sequence ID" value="KAG2498884.1"/>
    <property type="molecule type" value="Genomic_DNA"/>
</dbReference>
<evidence type="ECO:0000256" key="1">
    <source>
        <dbReference type="ARBA" id="ARBA00022581"/>
    </source>
</evidence>
<keyword evidence="3" id="KW-0812">Transmembrane</keyword>
<feature type="transmembrane region" description="Helical" evidence="3">
    <location>
        <begin position="317"/>
        <end position="334"/>
    </location>
</feature>
<feature type="region of interest" description="Disordered" evidence="2">
    <location>
        <begin position="441"/>
        <end position="462"/>
    </location>
</feature>
<feature type="region of interest" description="Disordered" evidence="2">
    <location>
        <begin position="1184"/>
        <end position="1205"/>
    </location>
</feature>
<evidence type="ECO:0000256" key="2">
    <source>
        <dbReference type="SAM" id="MobiDB-lite"/>
    </source>
</evidence>
<protein>
    <submittedName>
        <fullName evidence="4">Uncharacterized protein</fullName>
    </submittedName>
</protein>
<feature type="transmembrane region" description="Helical" evidence="3">
    <location>
        <begin position="287"/>
        <end position="305"/>
    </location>
</feature>
<feature type="region of interest" description="Disordered" evidence="2">
    <location>
        <begin position="552"/>
        <end position="640"/>
    </location>
</feature>
<dbReference type="PANTHER" id="PTHR13037:SF24">
    <property type="entry name" value="POLYCOMB PROTEIN PCL-RELATED"/>
    <property type="match status" value="1"/>
</dbReference>
<evidence type="ECO:0000256" key="3">
    <source>
        <dbReference type="SAM" id="Phobius"/>
    </source>
</evidence>
<feature type="region of interest" description="Disordered" evidence="2">
    <location>
        <begin position="1331"/>
        <end position="1395"/>
    </location>
</feature>
<feature type="region of interest" description="Disordered" evidence="2">
    <location>
        <begin position="831"/>
        <end position="851"/>
    </location>
</feature>
<evidence type="ECO:0000313" key="4">
    <source>
        <dbReference type="EMBL" id="KAG2498884.1"/>
    </source>
</evidence>
<comment type="caution">
    <text evidence="4">The sequence shown here is derived from an EMBL/GenBank/DDBJ whole genome shotgun (WGS) entry which is preliminary data.</text>
</comment>
<proteinExistence type="predicted"/>
<gene>
    <name evidence="4" type="ORF">HYH03_003076</name>
</gene>
<evidence type="ECO:0000313" key="5">
    <source>
        <dbReference type="Proteomes" id="UP000612055"/>
    </source>
</evidence>
<feature type="region of interest" description="Disordered" evidence="2">
    <location>
        <begin position="993"/>
        <end position="1024"/>
    </location>
</feature>
<accession>A0A835YBX3</accession>
<sequence length="1633" mass="163431">MAAVAPLSELLTRLAAGRRLLGVAVTQRSVEVAALGLPYEAASSVRTGRFLAPEELKEALEEAQADAVVLGGSGAFRTDGSTQLGVRKLLSGIRGLVYDTDWMPRPAGAGGAADSVPIWYCRGEEDDAVRMLEQFVRDRTTREQRLALRGMAGPSMRRLSRPLRASSAHSGPGGSGGGRAAAAAGPRYASLLAGPASRELLVLLFDLAVIRPLLLLRSASVRVCSPLGGVPYADLQALPPHPALHAFPCAAASSPAHFARALCLHPWPLLRVLFLDPSVSLSVFDGYLVWGTALHLARAVTLLAAPRRYWNGGWRNAFLLASNGLVLVLTWAAVLRAPPAALAVGCAASYCALQGYAAPWFYAFQASVHQRLPPALQAPMGLTAWLATAPLAARLDRSLLHPDDPRRHHNRAALAFSHFLLMVVLPYIASVAWQRCRRRPRRQPPTVNGRLAAGAQSDKGADLAPAAPLATAAGPAAGGEISASSVAAATAPSFFSLATATTTAASLPSHAASHSLTTHSLTTHSITTHSLTTTWSSGVLDRASRHPVACGLESLQSPPLSPGPPPPPSPPQQLAEAPDVAYPQGNEPAHSEVVSPFQLAAEEEEDVADDAPAAAAPPPSAAASGPRASPDPARPPRGVSCLYQSPRRVVAAALKLEHPSLASPQALPYASSSARNASPDFRAAASVLLRCLKAAQARAAARQATSPQALSPGGPGGAGPLAAFHTVCVPGCVQLLLQLTYGPHGPAHDARARAGSGAASAAGAASGAGAVAQGRPERGLLARAVATAGVAAGGGEEQAQGQEQGPGGALDAGAVDQLQGLLERVLREQQGLGGGGEGAAGGGPGGAVSAPPDLAGLVWPPAVYHDTPRRPPMMPLPSTAGQQAAAGTGAGPEGGACSRPSIVLVLLRRAQMRGLAGLRLVLVGPGGAVEADEEVLLLAAEAGLEEGIVEAGASCTTTGPREERPDGGLMALWLSLPASFLAAGPGLATLHVLGRPGSPPPPLSPPQSGLPVQGSAAGGAGGSSVGGEAGAAGWALLPGARSPLLASLPLLVLPPPAAAEVRALFGRALQEHLRGAGPPGGGGAGAQAQAGWQAGAQAREQEEAGAQVQAQPVVSALERLRLGSPAPAAGSEVAAGPFIGCPRVGGLPTDVYDDAVLAAYGSLRELMYDMGVVLDSAAAATASSAGRHGGAAVSTDAGGSAGEEPQPVGACIVATELGVSGRSGLEGGPAAAACLHGFLTEQGMPACLQLLPPAAAPSPPPPTALFPSASQAAGSLVSPFAAAAAAAASRAAPPPPAPLPAFHSGAWSPSPCAAPAASEPAAGIALARSLSDQIPPPSPQSAGGDSPDSAAGPSAPDRAAPAAASAPSPAGPRKAGMRPPPAHATAAAAGGSGGDAWRPPCRCRELLGLSLTTLIRLILLVRGVREAHTDHPGDPAAVAGQALASALALALPAAYLALALAPPNAAASRHRLAAALAYYALDAALVWAAAAGMALPLPPPLRRLLLRWLGGGVGGGGGSVGGGGGSVGDVCGGVGGGGLRLGMPGPWRRTQRDPGLMLLLSVAWRPATFQLPPRYDLGASVLLALGTGAAVGRIDCSWGAGLRYGAAWLALSWAFSRLLALARRRAGGRAGVR</sequence>
<feature type="transmembrane region" description="Helical" evidence="3">
    <location>
        <begin position="413"/>
        <end position="433"/>
    </location>
</feature>
<feature type="compositionally biased region" description="Low complexity" evidence="2">
    <location>
        <begin position="621"/>
        <end position="631"/>
    </location>
</feature>
<feature type="compositionally biased region" description="Gly residues" evidence="2">
    <location>
        <begin position="831"/>
        <end position="846"/>
    </location>
</feature>
<feature type="transmembrane region" description="Helical" evidence="3">
    <location>
        <begin position="1436"/>
        <end position="1456"/>
    </location>
</feature>
<dbReference type="PANTHER" id="PTHR13037">
    <property type="entry name" value="FORMIN"/>
    <property type="match status" value="1"/>
</dbReference>
<feature type="compositionally biased region" description="Pro residues" evidence="2">
    <location>
        <begin position="559"/>
        <end position="571"/>
    </location>
</feature>
<name>A0A835YBX3_9CHLO</name>
<feature type="compositionally biased region" description="Low complexity" evidence="2">
    <location>
        <begin position="1086"/>
        <end position="1106"/>
    </location>
</feature>
<keyword evidence="1" id="KW-0945">Host-virus interaction</keyword>
<feature type="transmembrane region" description="Helical" evidence="3">
    <location>
        <begin position="340"/>
        <end position="363"/>
    </location>
</feature>
<keyword evidence="3" id="KW-1133">Transmembrane helix</keyword>
<feature type="region of interest" description="Disordered" evidence="2">
    <location>
        <begin position="793"/>
        <end position="812"/>
    </location>
</feature>
<reference evidence="4" key="1">
    <citation type="journal article" date="2020" name="bioRxiv">
        <title>Comparative genomics of Chlamydomonas.</title>
        <authorList>
            <person name="Craig R.J."/>
            <person name="Hasan A.R."/>
            <person name="Ness R.W."/>
            <person name="Keightley P.D."/>
        </authorList>
    </citation>
    <scope>NUCLEOTIDE SEQUENCE</scope>
    <source>
        <strain evidence="4">CCAP 11/70</strain>
    </source>
</reference>
<keyword evidence="3" id="KW-0472">Membrane</keyword>
<feature type="transmembrane region" description="Helical" evidence="3">
    <location>
        <begin position="1476"/>
        <end position="1497"/>
    </location>
</feature>
<organism evidence="4 5">
    <name type="scientific">Edaphochlamys debaryana</name>
    <dbReference type="NCBI Taxonomy" id="47281"/>
    <lineage>
        <taxon>Eukaryota</taxon>
        <taxon>Viridiplantae</taxon>
        <taxon>Chlorophyta</taxon>
        <taxon>core chlorophytes</taxon>
        <taxon>Chlorophyceae</taxon>
        <taxon>CS clade</taxon>
        <taxon>Chlamydomonadales</taxon>
        <taxon>Chlamydomonadales incertae sedis</taxon>
        <taxon>Edaphochlamys</taxon>
    </lineage>
</organism>
<keyword evidence="5" id="KW-1185">Reference proteome</keyword>
<feature type="region of interest" description="Disordered" evidence="2">
    <location>
        <begin position="155"/>
        <end position="179"/>
    </location>
</feature>
<feature type="region of interest" description="Disordered" evidence="2">
    <location>
        <begin position="1076"/>
        <end position="1106"/>
    </location>
</feature>
<feature type="compositionally biased region" description="Low complexity" evidence="2">
    <location>
        <begin position="1341"/>
        <end position="1373"/>
    </location>
</feature>
<feature type="compositionally biased region" description="Low complexity" evidence="2">
    <location>
        <begin position="155"/>
        <end position="170"/>
    </location>
</feature>
<dbReference type="Proteomes" id="UP000612055">
    <property type="component" value="Unassembled WGS sequence"/>
</dbReference>